<keyword evidence="2" id="KW-1185">Reference proteome</keyword>
<name>A0AA36GDQ5_CYLNA</name>
<gene>
    <name evidence="1" type="ORF">CYNAS_LOCUS2330</name>
</gene>
<dbReference type="Proteomes" id="UP001176961">
    <property type="component" value="Unassembled WGS sequence"/>
</dbReference>
<accession>A0AA36GDQ5</accession>
<proteinExistence type="predicted"/>
<feature type="non-terminal residue" evidence="1">
    <location>
        <position position="1"/>
    </location>
</feature>
<protein>
    <submittedName>
        <fullName evidence="1">Uncharacterized protein</fullName>
    </submittedName>
</protein>
<dbReference type="EMBL" id="CATQJL010000001">
    <property type="protein sequence ID" value="CAJ0590347.1"/>
    <property type="molecule type" value="Genomic_DNA"/>
</dbReference>
<sequence length="51" mass="5932">FRHIFVYRFGCVQIVNSNAVCRLSIIYFARFCATRLSDLYSAVSNSFSLFK</sequence>
<comment type="caution">
    <text evidence="1">The sequence shown here is derived from an EMBL/GenBank/DDBJ whole genome shotgun (WGS) entry which is preliminary data.</text>
</comment>
<evidence type="ECO:0000313" key="1">
    <source>
        <dbReference type="EMBL" id="CAJ0590347.1"/>
    </source>
</evidence>
<organism evidence="1 2">
    <name type="scientific">Cylicocyclus nassatus</name>
    <name type="common">Nematode worm</name>
    <dbReference type="NCBI Taxonomy" id="53992"/>
    <lineage>
        <taxon>Eukaryota</taxon>
        <taxon>Metazoa</taxon>
        <taxon>Ecdysozoa</taxon>
        <taxon>Nematoda</taxon>
        <taxon>Chromadorea</taxon>
        <taxon>Rhabditida</taxon>
        <taxon>Rhabditina</taxon>
        <taxon>Rhabditomorpha</taxon>
        <taxon>Strongyloidea</taxon>
        <taxon>Strongylidae</taxon>
        <taxon>Cylicocyclus</taxon>
    </lineage>
</organism>
<dbReference type="AlphaFoldDB" id="A0AA36GDQ5"/>
<evidence type="ECO:0000313" key="2">
    <source>
        <dbReference type="Proteomes" id="UP001176961"/>
    </source>
</evidence>
<reference evidence="1" key="1">
    <citation type="submission" date="2023-07" db="EMBL/GenBank/DDBJ databases">
        <authorList>
            <consortium name="CYATHOMIX"/>
        </authorList>
    </citation>
    <scope>NUCLEOTIDE SEQUENCE</scope>
    <source>
        <strain evidence="1">N/A</strain>
    </source>
</reference>